<dbReference type="EMBL" id="JANCMU010000001">
    <property type="protein sequence ID" value="MDG4945379.1"/>
    <property type="molecule type" value="Genomic_DNA"/>
</dbReference>
<dbReference type="InterPro" id="IPR005901">
    <property type="entry name" value="GLPGLI"/>
</dbReference>
<dbReference type="RefSeq" id="WP_304420016.1">
    <property type="nucleotide sequence ID" value="NZ_JANCMU010000001.1"/>
</dbReference>
<evidence type="ECO:0000313" key="2">
    <source>
        <dbReference type="EMBL" id="MDG4945379.1"/>
    </source>
</evidence>
<proteinExistence type="predicted"/>
<accession>A0A9X4MWP6</accession>
<protein>
    <submittedName>
        <fullName evidence="2">GLPGLI family protein</fullName>
    </submittedName>
</protein>
<dbReference type="NCBIfam" id="TIGR01200">
    <property type="entry name" value="GLPGLI"/>
    <property type="match status" value="1"/>
</dbReference>
<feature type="chain" id="PRO_5040760670" evidence="1">
    <location>
        <begin position="22"/>
        <end position="224"/>
    </location>
</feature>
<comment type="caution">
    <text evidence="2">The sequence shown here is derived from an EMBL/GenBank/DDBJ whole genome shotgun (WGS) entry which is preliminary data.</text>
</comment>
<keyword evidence="1" id="KW-0732">Signal</keyword>
<gene>
    <name evidence="2" type="ORF">NMK71_03045</name>
</gene>
<name>A0A9X4MWP6_9FLAO</name>
<evidence type="ECO:0000313" key="3">
    <source>
        <dbReference type="Proteomes" id="UP001152599"/>
    </source>
</evidence>
<dbReference type="AlphaFoldDB" id="A0A9X4MWP6"/>
<keyword evidence="3" id="KW-1185">Reference proteome</keyword>
<organism evidence="2 3">
    <name type="scientific">Profundicola chukchiensis</name>
    <dbReference type="NCBI Taxonomy" id="2961959"/>
    <lineage>
        <taxon>Bacteria</taxon>
        <taxon>Pseudomonadati</taxon>
        <taxon>Bacteroidota</taxon>
        <taxon>Flavobacteriia</taxon>
        <taxon>Flavobacteriales</taxon>
        <taxon>Weeksellaceae</taxon>
        <taxon>Profundicola</taxon>
    </lineage>
</organism>
<dbReference type="Proteomes" id="UP001152599">
    <property type="component" value="Unassembled WGS sequence"/>
</dbReference>
<sequence>MKLKIILLSFVLFLVSNELHAQLTFHAYYKFTEVIPNANEPRQYNASILKNKEYVLYTHKVAPSQMEKENLSNSKRLVDDSDFEYKIFMTQDKVHIHDLLQGKDYYIEEEAPEITYEFIDETKEFWNKTAHKATTHFRGRDYVIWYEKNDVHISPWKFQGIPGVVLEAYSTDNIFRWSLERIDTEMKKIKSPFAENLEFLSCKEYSRLTAKDKNQLEINFECKD</sequence>
<feature type="signal peptide" evidence="1">
    <location>
        <begin position="1"/>
        <end position="21"/>
    </location>
</feature>
<evidence type="ECO:0000256" key="1">
    <source>
        <dbReference type="SAM" id="SignalP"/>
    </source>
</evidence>
<reference evidence="2" key="1">
    <citation type="submission" date="2022-07" db="EMBL/GenBank/DDBJ databases">
        <title>Description and genome-wide analysis of Profundicola chukchiensis gen. nov., sp. nov., marine bacteria isolated from bottom sediments of the Chukchi Sea.</title>
        <authorList>
            <person name="Romanenko L."/>
            <person name="Otstavnykh N."/>
            <person name="Kurilenko V."/>
            <person name="Eremeev V."/>
            <person name="Velansky P."/>
            <person name="Mikhailov V."/>
            <person name="Isaeva M."/>
        </authorList>
    </citation>
    <scope>NUCLEOTIDE SEQUENCE</scope>
    <source>
        <strain evidence="2">KMM 9713</strain>
    </source>
</reference>